<dbReference type="AlphaFoldDB" id="A0A7G9RJQ3"/>
<organism evidence="1 2">
    <name type="scientific">Diaphorobacter ruginosibacter</name>
    <dbReference type="NCBI Taxonomy" id="1715720"/>
    <lineage>
        <taxon>Bacteria</taxon>
        <taxon>Pseudomonadati</taxon>
        <taxon>Pseudomonadota</taxon>
        <taxon>Betaproteobacteria</taxon>
        <taxon>Burkholderiales</taxon>
        <taxon>Comamonadaceae</taxon>
        <taxon>Diaphorobacter</taxon>
    </lineage>
</organism>
<protein>
    <recommendedName>
        <fullName evidence="3">YCII-related domain-containing protein</fullName>
    </recommendedName>
</protein>
<dbReference type="RefSeq" id="WP_187596101.1">
    <property type="nucleotide sequence ID" value="NZ_CP060714.1"/>
</dbReference>
<dbReference type="Proteomes" id="UP000515811">
    <property type="component" value="Chromosome"/>
</dbReference>
<evidence type="ECO:0000313" key="2">
    <source>
        <dbReference type="Proteomes" id="UP000515811"/>
    </source>
</evidence>
<keyword evidence="2" id="KW-1185">Reference proteome</keyword>
<evidence type="ECO:0000313" key="1">
    <source>
        <dbReference type="EMBL" id="QNN55828.1"/>
    </source>
</evidence>
<sequence length="101" mass="10753">MNDYILFMHHDAAGTDAASDAGLWARYLARLRGTGLFDGGSAIGPGERLRKGTPGRPCDDDLSGFVRVHAESLSAAKELLLPGNPVYEAGGTVELRELPRS</sequence>
<gene>
    <name evidence="1" type="ORF">H9K76_14585</name>
</gene>
<evidence type="ECO:0008006" key="3">
    <source>
        <dbReference type="Google" id="ProtNLM"/>
    </source>
</evidence>
<proteinExistence type="predicted"/>
<accession>A0A7G9RJQ3</accession>
<name>A0A7G9RJQ3_9BURK</name>
<dbReference type="EMBL" id="CP060714">
    <property type="protein sequence ID" value="QNN55828.1"/>
    <property type="molecule type" value="Genomic_DNA"/>
</dbReference>
<reference evidence="1 2" key="1">
    <citation type="submission" date="2020-08" db="EMBL/GenBank/DDBJ databases">
        <title>Genome sequence of Diaphorobacter ruginosibacter DSM 27467T.</title>
        <authorList>
            <person name="Hyun D.-W."/>
            <person name="Bae J.-W."/>
        </authorList>
    </citation>
    <scope>NUCLEOTIDE SEQUENCE [LARGE SCALE GENOMIC DNA]</scope>
    <source>
        <strain evidence="1 2">DSM 27467</strain>
    </source>
</reference>
<dbReference type="KEGG" id="drg:H9K76_14585"/>